<comment type="caution">
    <text evidence="2">The sequence shown here is derived from an EMBL/GenBank/DDBJ whole genome shotgun (WGS) entry which is preliminary data.</text>
</comment>
<evidence type="ECO:0000313" key="2">
    <source>
        <dbReference type="EMBL" id="GAT00545.1"/>
    </source>
</evidence>
<reference evidence="2 3" key="1">
    <citation type="journal article" date="2016" name="Genome Announc.">
        <title>Draft Genome Sequences of Five Rapidly Growing Mycobacterium Species, M. thermoresistibile, M. fortuitum subsp. acetamidolyticum, M. canariasense, M. brisbanense, and M. novocastrense.</title>
        <authorList>
            <person name="Katahira K."/>
            <person name="Ogura Y."/>
            <person name="Gotoh Y."/>
            <person name="Hayashi T."/>
        </authorList>
    </citation>
    <scope>NUCLEOTIDE SEQUENCE [LARGE SCALE GENOMIC DNA]</scope>
    <source>
        <strain evidence="2 3">JCM6368</strain>
    </source>
</reference>
<evidence type="ECO:0000256" key="1">
    <source>
        <dbReference type="SAM" id="MobiDB-lite"/>
    </source>
</evidence>
<name>A0A100WL61_MYCFO</name>
<dbReference type="EMBL" id="BCSZ01000008">
    <property type="protein sequence ID" value="GAT00545.1"/>
    <property type="molecule type" value="Genomic_DNA"/>
</dbReference>
<protein>
    <submittedName>
        <fullName evidence="2">Uncharacterized protein</fullName>
    </submittedName>
</protein>
<gene>
    <name evidence="2" type="ORF">RMCFA_0659</name>
</gene>
<proteinExistence type="predicted"/>
<dbReference type="Proteomes" id="UP000069705">
    <property type="component" value="Unassembled WGS sequence"/>
</dbReference>
<feature type="region of interest" description="Disordered" evidence="1">
    <location>
        <begin position="26"/>
        <end position="45"/>
    </location>
</feature>
<evidence type="ECO:0000313" key="3">
    <source>
        <dbReference type="Proteomes" id="UP000069705"/>
    </source>
</evidence>
<dbReference type="AlphaFoldDB" id="A0A100WL61"/>
<reference evidence="3" key="2">
    <citation type="submission" date="2016-02" db="EMBL/GenBank/DDBJ databases">
        <title>Draft genome sequence of five rapidly growing Mycobacterium species.</title>
        <authorList>
            <person name="Katahira K."/>
            <person name="Gotou Y."/>
            <person name="Iida K."/>
            <person name="Ogura Y."/>
            <person name="Hayashi T."/>
        </authorList>
    </citation>
    <scope>NUCLEOTIDE SEQUENCE [LARGE SCALE GENOMIC DNA]</scope>
    <source>
        <strain evidence="3">JCM6368</strain>
    </source>
</reference>
<sequence>MEEPASATAHEIARLIGAIERVVAGRSGGTDGDLPPVARATGHPRRQRRALQFGGFPQWWPPSQALQRQVQDPLVAMRIVVQLLTVRVLPVRLTANSRLWADINI</sequence>
<organism evidence="2 3">
    <name type="scientific">Mycolicibacterium fortuitum subsp. acetamidolyticum</name>
    <dbReference type="NCBI Taxonomy" id="144550"/>
    <lineage>
        <taxon>Bacteria</taxon>
        <taxon>Bacillati</taxon>
        <taxon>Actinomycetota</taxon>
        <taxon>Actinomycetes</taxon>
        <taxon>Mycobacteriales</taxon>
        <taxon>Mycobacteriaceae</taxon>
        <taxon>Mycolicibacterium</taxon>
    </lineage>
</organism>
<accession>A0A100WL61</accession>